<feature type="region of interest" description="Disordered" evidence="1">
    <location>
        <begin position="1"/>
        <end position="63"/>
    </location>
</feature>
<dbReference type="Gramene" id="TKV99555">
    <property type="protein sequence ID" value="TKV99555"/>
    <property type="gene ID" value="SEVIR_8G051300v2"/>
</dbReference>
<dbReference type="Proteomes" id="UP000298652">
    <property type="component" value="Chromosome 8"/>
</dbReference>
<name>A0A4V6D2Q4_SETVI</name>
<dbReference type="AlphaFoldDB" id="A0A4V6D2Q4"/>
<gene>
    <name evidence="2" type="ORF">SEVIR_8G051300v2</name>
</gene>
<protein>
    <submittedName>
        <fullName evidence="2">Uncharacterized protein</fullName>
    </submittedName>
</protein>
<feature type="compositionally biased region" description="Basic residues" evidence="1">
    <location>
        <begin position="29"/>
        <end position="38"/>
    </location>
</feature>
<sequence length="63" mass="7002">MSLTVRRARRLGSRAAPEHGRPGPPAAHRLSRMKHGGRRPPASSMDGAKRRRTSRRAATLHQQ</sequence>
<accession>A0A4V6D2Q4</accession>
<proteinExistence type="predicted"/>
<keyword evidence="3" id="KW-1185">Reference proteome</keyword>
<evidence type="ECO:0000313" key="2">
    <source>
        <dbReference type="EMBL" id="TKV99555.1"/>
    </source>
</evidence>
<feature type="compositionally biased region" description="Basic residues" evidence="1">
    <location>
        <begin position="1"/>
        <end position="12"/>
    </location>
</feature>
<evidence type="ECO:0000313" key="3">
    <source>
        <dbReference type="Proteomes" id="UP000298652"/>
    </source>
</evidence>
<evidence type="ECO:0000256" key="1">
    <source>
        <dbReference type="SAM" id="MobiDB-lite"/>
    </source>
</evidence>
<organism evidence="2 3">
    <name type="scientific">Setaria viridis</name>
    <name type="common">Green bristlegrass</name>
    <name type="synonym">Setaria italica subsp. viridis</name>
    <dbReference type="NCBI Taxonomy" id="4556"/>
    <lineage>
        <taxon>Eukaryota</taxon>
        <taxon>Viridiplantae</taxon>
        <taxon>Streptophyta</taxon>
        <taxon>Embryophyta</taxon>
        <taxon>Tracheophyta</taxon>
        <taxon>Spermatophyta</taxon>
        <taxon>Magnoliopsida</taxon>
        <taxon>Liliopsida</taxon>
        <taxon>Poales</taxon>
        <taxon>Poaceae</taxon>
        <taxon>PACMAD clade</taxon>
        <taxon>Panicoideae</taxon>
        <taxon>Panicodae</taxon>
        <taxon>Paniceae</taxon>
        <taxon>Cenchrinae</taxon>
        <taxon>Setaria</taxon>
    </lineage>
</organism>
<reference evidence="2" key="1">
    <citation type="submission" date="2019-03" db="EMBL/GenBank/DDBJ databases">
        <title>WGS assembly of Setaria viridis.</title>
        <authorList>
            <person name="Huang P."/>
            <person name="Jenkins J."/>
            <person name="Grimwood J."/>
            <person name="Barry K."/>
            <person name="Healey A."/>
            <person name="Mamidi S."/>
            <person name="Sreedasyam A."/>
            <person name="Shu S."/>
            <person name="Feldman M."/>
            <person name="Wu J."/>
            <person name="Yu Y."/>
            <person name="Chen C."/>
            <person name="Johnson J."/>
            <person name="Rokhsar D."/>
            <person name="Baxter I."/>
            <person name="Schmutz J."/>
            <person name="Brutnell T."/>
            <person name="Kellogg E."/>
        </authorList>
    </citation>
    <scope>NUCLEOTIDE SEQUENCE [LARGE SCALE GENOMIC DNA]</scope>
</reference>
<dbReference type="EMBL" id="CM016559">
    <property type="protein sequence ID" value="TKV99555.1"/>
    <property type="molecule type" value="Genomic_DNA"/>
</dbReference>